<evidence type="ECO:0000313" key="2">
    <source>
        <dbReference type="EMBL" id="KAL2737693.1"/>
    </source>
</evidence>
<gene>
    <name evidence="2" type="ORF">V1478_001779</name>
</gene>
<feature type="region of interest" description="Disordered" evidence="1">
    <location>
        <begin position="1"/>
        <end position="21"/>
    </location>
</feature>
<reference evidence="2 3" key="1">
    <citation type="journal article" date="2024" name="Ann. Entomol. Soc. Am.">
        <title>Genomic analyses of the southern and eastern yellowjacket wasps (Hymenoptera: Vespidae) reveal evolutionary signatures of social life.</title>
        <authorList>
            <person name="Catto M.A."/>
            <person name="Caine P.B."/>
            <person name="Orr S.E."/>
            <person name="Hunt B.G."/>
            <person name="Goodisman M.A.D."/>
        </authorList>
    </citation>
    <scope>NUCLEOTIDE SEQUENCE [LARGE SCALE GENOMIC DNA]</scope>
    <source>
        <strain evidence="2">233</strain>
        <tissue evidence="2">Head and thorax</tissue>
    </source>
</reference>
<feature type="region of interest" description="Disordered" evidence="1">
    <location>
        <begin position="26"/>
        <end position="45"/>
    </location>
</feature>
<accession>A0ABD2BY37</accession>
<dbReference type="Proteomes" id="UP001607302">
    <property type="component" value="Unassembled WGS sequence"/>
</dbReference>
<proteinExistence type="predicted"/>
<name>A0ABD2BY37_VESSQ</name>
<evidence type="ECO:0000256" key="1">
    <source>
        <dbReference type="SAM" id="MobiDB-lite"/>
    </source>
</evidence>
<organism evidence="2 3">
    <name type="scientific">Vespula squamosa</name>
    <name type="common">Southern yellow jacket</name>
    <name type="synonym">Wasp</name>
    <dbReference type="NCBI Taxonomy" id="30214"/>
    <lineage>
        <taxon>Eukaryota</taxon>
        <taxon>Metazoa</taxon>
        <taxon>Ecdysozoa</taxon>
        <taxon>Arthropoda</taxon>
        <taxon>Hexapoda</taxon>
        <taxon>Insecta</taxon>
        <taxon>Pterygota</taxon>
        <taxon>Neoptera</taxon>
        <taxon>Endopterygota</taxon>
        <taxon>Hymenoptera</taxon>
        <taxon>Apocrita</taxon>
        <taxon>Aculeata</taxon>
        <taxon>Vespoidea</taxon>
        <taxon>Vespidae</taxon>
        <taxon>Vespinae</taxon>
        <taxon>Vespula</taxon>
    </lineage>
</organism>
<dbReference type="AlphaFoldDB" id="A0ABD2BY37"/>
<sequence>MHPYRSYRYQSTVGFPSGSTANTRTRLFQLSSGSSSNSNDDDDDDDDGCKYMSMCLLILTMYCIYRKDVQSLETIVSGKG</sequence>
<evidence type="ECO:0000313" key="3">
    <source>
        <dbReference type="Proteomes" id="UP001607302"/>
    </source>
</evidence>
<comment type="caution">
    <text evidence="2">The sequence shown here is derived from an EMBL/GenBank/DDBJ whole genome shotgun (WGS) entry which is preliminary data.</text>
</comment>
<dbReference type="EMBL" id="JAUDFV010000027">
    <property type="protein sequence ID" value="KAL2737693.1"/>
    <property type="molecule type" value="Genomic_DNA"/>
</dbReference>
<keyword evidence="3" id="KW-1185">Reference proteome</keyword>
<feature type="compositionally biased region" description="Polar residues" evidence="1">
    <location>
        <begin position="8"/>
        <end position="21"/>
    </location>
</feature>
<protein>
    <submittedName>
        <fullName evidence="2">Uncharacterized protein</fullName>
    </submittedName>
</protein>